<sequence>MSFTFLPNWMRELERDSPLGPLSLASDSLRGCEALMMQGDAQFLLCHQHHNDRGRFAAPRFLTKIVGADRLEPYCAPDDDGAPLWRLEEDMEPTPYLAYSSESGLRRILDTTVMRHRRVTPLKTVVTSHLAATLSSLAREQRGIAWLPRTLVNEDIAAGRLVSCGDESWSVPLDVVVIRPASPMDRSAEALWSKIGPTA</sequence>
<dbReference type="Gene3D" id="3.40.190.10">
    <property type="entry name" value="Periplasmic binding protein-like II"/>
    <property type="match status" value="2"/>
</dbReference>
<organism evidence="5 6">
    <name type="scientific">Brevundimonas olei</name>
    <dbReference type="NCBI Taxonomy" id="657642"/>
    <lineage>
        <taxon>Bacteria</taxon>
        <taxon>Pseudomonadati</taxon>
        <taxon>Pseudomonadota</taxon>
        <taxon>Alphaproteobacteria</taxon>
        <taxon>Caulobacterales</taxon>
        <taxon>Caulobacteraceae</taxon>
        <taxon>Brevundimonas</taxon>
    </lineage>
</organism>
<evidence type="ECO:0000256" key="2">
    <source>
        <dbReference type="ARBA" id="ARBA00023015"/>
    </source>
</evidence>
<keyword evidence="6" id="KW-1185">Reference proteome</keyword>
<dbReference type="RefSeq" id="WP_338578295.1">
    <property type="nucleotide sequence ID" value="NZ_CP146369.1"/>
</dbReference>
<protein>
    <submittedName>
        <fullName evidence="5">LysR substrate-binding domain-containing protein</fullName>
    </submittedName>
</protein>
<dbReference type="PANTHER" id="PTHR30126:SF2">
    <property type="entry name" value="HTH-TYPE TRANSCRIPTIONAL REGULATOR YJIE"/>
    <property type="match status" value="1"/>
</dbReference>
<accession>A0ABZ2IEI2</accession>
<evidence type="ECO:0000313" key="6">
    <source>
        <dbReference type="Proteomes" id="UP001363460"/>
    </source>
</evidence>
<evidence type="ECO:0000256" key="1">
    <source>
        <dbReference type="ARBA" id="ARBA00009437"/>
    </source>
</evidence>
<dbReference type="Pfam" id="PF03466">
    <property type="entry name" value="LysR_substrate"/>
    <property type="match status" value="1"/>
</dbReference>
<dbReference type="Proteomes" id="UP001363460">
    <property type="component" value="Chromosome"/>
</dbReference>
<dbReference type="EMBL" id="CP146369">
    <property type="protein sequence ID" value="WWT55996.1"/>
    <property type="molecule type" value="Genomic_DNA"/>
</dbReference>
<evidence type="ECO:0000259" key="4">
    <source>
        <dbReference type="Pfam" id="PF03466"/>
    </source>
</evidence>
<proteinExistence type="inferred from homology"/>
<evidence type="ECO:0000313" key="5">
    <source>
        <dbReference type="EMBL" id="WWT55996.1"/>
    </source>
</evidence>
<feature type="domain" description="LysR substrate-binding" evidence="4">
    <location>
        <begin position="2"/>
        <end position="192"/>
    </location>
</feature>
<name>A0ABZ2IEI2_9CAUL</name>
<dbReference type="InterPro" id="IPR005119">
    <property type="entry name" value="LysR_subst-bd"/>
</dbReference>
<gene>
    <name evidence="5" type="ORF">V8J38_06040</name>
</gene>
<comment type="similarity">
    <text evidence="1">Belongs to the LysR transcriptional regulatory family.</text>
</comment>
<dbReference type="PANTHER" id="PTHR30126">
    <property type="entry name" value="HTH-TYPE TRANSCRIPTIONAL REGULATOR"/>
    <property type="match status" value="1"/>
</dbReference>
<reference evidence="5 6" key="1">
    <citation type="submission" date="2024-02" db="EMBL/GenBank/DDBJ databases">
        <title>Distribution and functional of Brevundimonas-related endobacteria within Verticillium dahliae.</title>
        <authorList>
            <person name="Zeng H."/>
        </authorList>
    </citation>
    <scope>NUCLEOTIDE SEQUENCE [LARGE SCALE GENOMIC DNA]</scope>
    <source>
        <strain evidence="5 6">TRM 44200</strain>
    </source>
</reference>
<keyword evidence="2" id="KW-0805">Transcription regulation</keyword>
<dbReference type="SUPFAM" id="SSF53850">
    <property type="entry name" value="Periplasmic binding protein-like II"/>
    <property type="match status" value="1"/>
</dbReference>
<keyword evidence="3" id="KW-0804">Transcription</keyword>
<evidence type="ECO:0000256" key="3">
    <source>
        <dbReference type="ARBA" id="ARBA00023163"/>
    </source>
</evidence>